<dbReference type="Gene3D" id="3.90.550.10">
    <property type="entry name" value="Spore Coat Polysaccharide Biosynthesis Protein SpsA, Chain A"/>
    <property type="match status" value="1"/>
</dbReference>
<dbReference type="FunFam" id="3.40.50.1000:FF:000522">
    <property type="match status" value="1"/>
</dbReference>
<dbReference type="CDD" id="cd02513">
    <property type="entry name" value="CMP-NeuAc_Synthase"/>
    <property type="match status" value="1"/>
</dbReference>
<dbReference type="UniPathway" id="UPA00628"/>
<dbReference type="FunCoup" id="A0A7M7NRH2">
    <property type="interactions" value="89"/>
</dbReference>
<dbReference type="FunFam" id="3.90.550.10:FF:000074">
    <property type="entry name" value="N-acylneuraminate cytidylyltransferase A"/>
    <property type="match status" value="1"/>
</dbReference>
<reference evidence="6" key="1">
    <citation type="submission" date="2015-02" db="EMBL/GenBank/DDBJ databases">
        <title>Genome sequencing for Strongylocentrotus purpuratus.</title>
        <authorList>
            <person name="Murali S."/>
            <person name="Liu Y."/>
            <person name="Vee V."/>
            <person name="English A."/>
            <person name="Wang M."/>
            <person name="Skinner E."/>
            <person name="Han Y."/>
            <person name="Muzny D.M."/>
            <person name="Worley K.C."/>
            <person name="Gibbs R.A."/>
        </authorList>
    </citation>
    <scope>NUCLEOTIDE SEQUENCE</scope>
</reference>
<evidence type="ECO:0000313" key="5">
    <source>
        <dbReference type="EnsemblMetazoa" id="XP_030840598"/>
    </source>
</evidence>
<name>A0A7M7NRH2_STRPU</name>
<dbReference type="OMA" id="FHGFVWR"/>
<reference evidence="5" key="2">
    <citation type="submission" date="2021-01" db="UniProtKB">
        <authorList>
            <consortium name="EnsemblMetazoa"/>
        </authorList>
    </citation>
    <scope>IDENTIFICATION</scope>
</reference>
<dbReference type="GO" id="GO:0006054">
    <property type="term" value="P:N-acetylneuraminate metabolic process"/>
    <property type="evidence" value="ECO:0007669"/>
    <property type="project" value="UniProtKB-UniPathway"/>
</dbReference>
<dbReference type="AlphaFoldDB" id="A0A7M7NRH2"/>
<accession>A0A7M7NRH2</accession>
<evidence type="ECO:0000313" key="6">
    <source>
        <dbReference type="Proteomes" id="UP000007110"/>
    </source>
</evidence>
<keyword evidence="6" id="KW-1185">Reference proteome</keyword>
<dbReference type="GeneID" id="115923639"/>
<dbReference type="InterPro" id="IPR023214">
    <property type="entry name" value="HAD_sf"/>
</dbReference>
<dbReference type="GO" id="GO:0008781">
    <property type="term" value="F:N-acylneuraminate cytidylyltransferase activity"/>
    <property type="evidence" value="ECO:0000318"/>
    <property type="project" value="GO_Central"/>
</dbReference>
<dbReference type="InterPro" id="IPR003329">
    <property type="entry name" value="Cytidylyl_trans"/>
</dbReference>
<proteinExistence type="inferred from homology"/>
<comment type="similarity">
    <text evidence="3">Belongs to the CMP-NeuNAc synthase family.</text>
</comment>
<dbReference type="Pfam" id="PF02348">
    <property type="entry name" value="CTP_transf_3"/>
    <property type="match status" value="1"/>
</dbReference>
<evidence type="ECO:0000256" key="4">
    <source>
        <dbReference type="ARBA" id="ARBA00012491"/>
    </source>
</evidence>
<dbReference type="InterPro" id="IPR029044">
    <property type="entry name" value="Nucleotide-diphossugar_trans"/>
</dbReference>
<dbReference type="OrthoDB" id="10262032at2759"/>
<dbReference type="EnsemblMetazoa" id="XM_030984738">
    <property type="protein sequence ID" value="XP_030840598"/>
    <property type="gene ID" value="LOC115923639"/>
</dbReference>
<comment type="pathway">
    <text evidence="2">Amino-sugar metabolism; N-acetylneuraminate metabolism.</text>
</comment>
<comment type="catalytic activity">
    <reaction evidence="1">
        <text>an N-acylneuraminate + CTP = a CMP-N-acyl-beta-neuraminate + diphosphate</text>
        <dbReference type="Rhea" id="RHEA:11344"/>
        <dbReference type="ChEBI" id="CHEBI:33019"/>
        <dbReference type="ChEBI" id="CHEBI:37563"/>
        <dbReference type="ChEBI" id="CHEBI:60073"/>
        <dbReference type="ChEBI" id="CHEBI:68671"/>
        <dbReference type="EC" id="2.7.7.43"/>
    </reaction>
</comment>
<dbReference type="Gene3D" id="3.40.50.1000">
    <property type="entry name" value="HAD superfamily/HAD-like"/>
    <property type="match status" value="1"/>
</dbReference>
<dbReference type="EC" id="2.7.7.43" evidence="4"/>
<dbReference type="SUPFAM" id="SSF53448">
    <property type="entry name" value="Nucleotide-diphospho-sugar transferases"/>
    <property type="match status" value="1"/>
</dbReference>
<dbReference type="InParanoid" id="A0A7M7NRH2"/>
<dbReference type="PANTHER" id="PTHR21485">
    <property type="entry name" value="HAD SUPERFAMILY MEMBERS CMAS AND KDSC"/>
    <property type="match status" value="1"/>
</dbReference>
<evidence type="ECO:0000256" key="2">
    <source>
        <dbReference type="ARBA" id="ARBA00005141"/>
    </source>
</evidence>
<dbReference type="InterPro" id="IPR036412">
    <property type="entry name" value="HAD-like_sf"/>
</dbReference>
<evidence type="ECO:0000256" key="1">
    <source>
        <dbReference type="ARBA" id="ARBA00001862"/>
    </source>
</evidence>
<dbReference type="Proteomes" id="UP000007110">
    <property type="component" value="Unassembled WGS sequence"/>
</dbReference>
<dbReference type="InterPro" id="IPR050793">
    <property type="entry name" value="CMP-NeuNAc_synthase"/>
</dbReference>
<dbReference type="SUPFAM" id="SSF56784">
    <property type="entry name" value="HAD-like"/>
    <property type="match status" value="1"/>
</dbReference>
<protein>
    <recommendedName>
        <fullName evidence="4">N-acylneuraminate cytidylyltransferase</fullName>
        <ecNumber evidence="4">2.7.7.43</ecNumber>
    </recommendedName>
</protein>
<organism evidence="5 6">
    <name type="scientific">Strongylocentrotus purpuratus</name>
    <name type="common">Purple sea urchin</name>
    <dbReference type="NCBI Taxonomy" id="7668"/>
    <lineage>
        <taxon>Eukaryota</taxon>
        <taxon>Metazoa</taxon>
        <taxon>Echinodermata</taxon>
        <taxon>Eleutherozoa</taxon>
        <taxon>Echinozoa</taxon>
        <taxon>Echinoidea</taxon>
        <taxon>Euechinoidea</taxon>
        <taxon>Echinacea</taxon>
        <taxon>Camarodonta</taxon>
        <taxon>Echinidea</taxon>
        <taxon>Strongylocentrotidae</taxon>
        <taxon>Strongylocentrotus</taxon>
    </lineage>
</organism>
<dbReference type="KEGG" id="spu:115923639"/>
<dbReference type="PANTHER" id="PTHR21485:SF3">
    <property type="entry name" value="N-ACYLNEURAMINATE CYTIDYLYLTRANSFERASE"/>
    <property type="match status" value="1"/>
</dbReference>
<sequence>MIPRASLRDEDEVFFIVLFGAAVLKPFLSGSLKTKTITMSDSGDSNRKSGHFACLILARGGSKGIKLKNIKALAGQPLIAWVLRAAIDSGEFDSVWVSTDHADIARISKEWGAQVHMRSPHTARDQATSIEAMQEFLKEHPEVKFVANVQCTSPCLHPSHLQRTCHMIRNLGYDSVFAVNRRHLFRWTETPIDQAVSTKAENLDPAKRPRRQDWAGELYENGSFYFATRELLMAGLFQGGKVGYCEMQPEYSVDIDTDIDWPIAEQRVIKFGYFGKTKPQGVKLVVFAADGVLIDNQINFTATGEEFRSFSLSDSIGIKHLREKGVEVRVIADEENAVTTKLAARLGIAMATESKNKVDLLNEWRKGLDLDWSQVAYMGQDTPDLDCMKTVGIGGAPVDAQNEITTTAKFVAKSKGGKGAVREFCDHLLLVMEKAKSAAEDRKI</sequence>
<dbReference type="RefSeq" id="XP_030840598.1">
    <property type="nucleotide sequence ID" value="XM_030984738.1"/>
</dbReference>
<evidence type="ECO:0000256" key="3">
    <source>
        <dbReference type="ARBA" id="ARBA00010726"/>
    </source>
</evidence>